<reference evidence="2" key="1">
    <citation type="submission" date="2022-09" db="EMBL/GenBank/DDBJ databases">
        <title>Isolation and characterization of 3-chlorobenzoate degrading bacteria from soils in Shizuoka.</title>
        <authorList>
            <person name="Ifat A."/>
            <person name="Ogawa N."/>
            <person name="Kimbara K."/>
            <person name="Moriuchi R."/>
            <person name="Dohra H."/>
            <person name="Shintani M."/>
        </authorList>
    </citation>
    <scope>NUCLEOTIDE SEQUENCE</scope>
    <source>
        <strain evidence="2">19CS4-2</strain>
    </source>
</reference>
<feature type="domain" description="DNA-binding protein H-NS-like C-terminal" evidence="1">
    <location>
        <begin position="65"/>
        <end position="96"/>
    </location>
</feature>
<evidence type="ECO:0000259" key="1">
    <source>
        <dbReference type="Pfam" id="PF00816"/>
    </source>
</evidence>
<sequence length="115" mass="13032">MAYISSEVTTLLAEQAALEKALSEAREKEMRLALIEIVQKMREYDISLSELLGRRPGEQHAEVQPMYRDPVTGATWSGRGRVPHWIVGQDRNRFLVTSGAGLSTERQAPLFFETR</sequence>
<proteinExistence type="predicted"/>
<comment type="caution">
    <text evidence="2">The sequence shown here is derived from an EMBL/GenBank/DDBJ whole genome shotgun (WGS) entry which is preliminary data.</text>
</comment>
<organism evidence="2 3">
    <name type="scientific">Caballeronia novacaledonica</name>
    <dbReference type="NCBI Taxonomy" id="1544861"/>
    <lineage>
        <taxon>Bacteria</taxon>
        <taxon>Pseudomonadati</taxon>
        <taxon>Pseudomonadota</taxon>
        <taxon>Betaproteobacteria</taxon>
        <taxon>Burkholderiales</taxon>
        <taxon>Burkholderiaceae</taxon>
        <taxon>Caballeronia</taxon>
    </lineage>
</organism>
<dbReference type="Proteomes" id="UP001055111">
    <property type="component" value="Unassembled WGS sequence"/>
</dbReference>
<protein>
    <submittedName>
        <fullName evidence="2">H-NS histone family protein</fullName>
    </submittedName>
</protein>
<gene>
    <name evidence="2" type="ORF">CBA19CS42_39850</name>
</gene>
<accession>A0AA37MKD9</accession>
<name>A0AA37MKD9_9BURK</name>
<dbReference type="AlphaFoldDB" id="A0AA37MKD9"/>
<dbReference type="GO" id="GO:0003677">
    <property type="term" value="F:DNA binding"/>
    <property type="evidence" value="ECO:0007669"/>
    <property type="project" value="InterPro"/>
</dbReference>
<evidence type="ECO:0000313" key="3">
    <source>
        <dbReference type="Proteomes" id="UP001055111"/>
    </source>
</evidence>
<dbReference type="Pfam" id="PF00816">
    <property type="entry name" value="Histone_HNS"/>
    <property type="match status" value="1"/>
</dbReference>
<dbReference type="EMBL" id="BPUS01000047">
    <property type="protein sequence ID" value="GJH30808.1"/>
    <property type="molecule type" value="Genomic_DNA"/>
</dbReference>
<dbReference type="Gene3D" id="4.10.430.30">
    <property type="match status" value="1"/>
</dbReference>
<dbReference type="RefSeq" id="WP_045464110.1">
    <property type="nucleotide sequence ID" value="NZ_BPUS01000047.1"/>
</dbReference>
<dbReference type="InterPro" id="IPR027444">
    <property type="entry name" value="H-NS_C_dom"/>
</dbReference>
<dbReference type="SUPFAM" id="SSF81273">
    <property type="entry name" value="H-NS histone-like proteins"/>
    <property type="match status" value="1"/>
</dbReference>
<evidence type="ECO:0000313" key="2">
    <source>
        <dbReference type="EMBL" id="GJH30808.1"/>
    </source>
</evidence>